<dbReference type="SMART" id="SM00450">
    <property type="entry name" value="RHOD"/>
    <property type="match status" value="1"/>
</dbReference>
<dbReference type="InterPro" id="IPR001763">
    <property type="entry name" value="Rhodanese-like_dom"/>
</dbReference>
<name>A0A7I9VI35_9BACT</name>
<gene>
    <name evidence="2" type="ORF">AMYX_07560</name>
</gene>
<dbReference type="PANTHER" id="PTHR43031:SF1">
    <property type="entry name" value="PYRIDINE NUCLEOTIDE-DISULPHIDE OXIDOREDUCTASE"/>
    <property type="match status" value="1"/>
</dbReference>
<evidence type="ECO:0000313" key="3">
    <source>
        <dbReference type="Proteomes" id="UP000503640"/>
    </source>
</evidence>
<dbReference type="InterPro" id="IPR036873">
    <property type="entry name" value="Rhodanese-like_dom_sf"/>
</dbReference>
<dbReference type="Pfam" id="PF00581">
    <property type="entry name" value="Rhodanese"/>
    <property type="match status" value="1"/>
</dbReference>
<sequence length="173" mass="18206">MQAGFEVIRTGSGTREIGPQRWLGVKGPHGGPAWRTLWAPRGARTDPVAAGSPIIVTLDPWIIAAAAAALALVLGRRALGGRRLSPDDIRQRIAAGAVVVDVRSPDEFRGGAYPGALNIPLHELSGRLGEIPRQRPVVLYCASGARSGVAAMLLRRAGYAEVVNAGGLHDMPR</sequence>
<reference evidence="3" key="1">
    <citation type="journal article" date="2020" name="Appl. Environ. Microbiol.">
        <title>Diazotrophic Anaeromyxobacter Isolates from Soils.</title>
        <authorList>
            <person name="Masuda Y."/>
            <person name="Yamanaka H."/>
            <person name="Xu Z.X."/>
            <person name="Shiratori Y."/>
            <person name="Aono T."/>
            <person name="Amachi S."/>
            <person name="Senoo K."/>
            <person name="Itoh H."/>
        </authorList>
    </citation>
    <scope>NUCLEOTIDE SEQUENCE [LARGE SCALE GENOMIC DNA]</scope>
    <source>
        <strain evidence="3">R267</strain>
    </source>
</reference>
<dbReference type="PANTHER" id="PTHR43031">
    <property type="entry name" value="FAD-DEPENDENT OXIDOREDUCTASE"/>
    <property type="match status" value="1"/>
</dbReference>
<keyword evidence="3" id="KW-1185">Reference proteome</keyword>
<dbReference type="Proteomes" id="UP000503640">
    <property type="component" value="Unassembled WGS sequence"/>
</dbReference>
<proteinExistence type="predicted"/>
<dbReference type="EMBL" id="BJTG01000002">
    <property type="protein sequence ID" value="GEJ56015.1"/>
    <property type="molecule type" value="Genomic_DNA"/>
</dbReference>
<protein>
    <recommendedName>
        <fullName evidence="1">Rhodanese domain-containing protein</fullName>
    </recommendedName>
</protein>
<comment type="caution">
    <text evidence="2">The sequence shown here is derived from an EMBL/GenBank/DDBJ whole genome shotgun (WGS) entry which is preliminary data.</text>
</comment>
<dbReference type="PROSITE" id="PS50206">
    <property type="entry name" value="RHODANESE_3"/>
    <property type="match status" value="1"/>
</dbReference>
<accession>A0A7I9VI35</accession>
<evidence type="ECO:0000313" key="2">
    <source>
        <dbReference type="EMBL" id="GEJ56015.1"/>
    </source>
</evidence>
<organism evidence="2 3">
    <name type="scientific">Anaeromyxobacter diazotrophicus</name>
    <dbReference type="NCBI Taxonomy" id="2590199"/>
    <lineage>
        <taxon>Bacteria</taxon>
        <taxon>Pseudomonadati</taxon>
        <taxon>Myxococcota</taxon>
        <taxon>Myxococcia</taxon>
        <taxon>Myxococcales</taxon>
        <taxon>Cystobacterineae</taxon>
        <taxon>Anaeromyxobacteraceae</taxon>
        <taxon>Anaeromyxobacter</taxon>
    </lineage>
</organism>
<dbReference type="SUPFAM" id="SSF52821">
    <property type="entry name" value="Rhodanese/Cell cycle control phosphatase"/>
    <property type="match status" value="1"/>
</dbReference>
<evidence type="ECO:0000259" key="1">
    <source>
        <dbReference type="PROSITE" id="PS50206"/>
    </source>
</evidence>
<feature type="domain" description="Rhodanese" evidence="1">
    <location>
        <begin position="93"/>
        <end position="172"/>
    </location>
</feature>
<dbReference type="Gene3D" id="3.40.250.10">
    <property type="entry name" value="Rhodanese-like domain"/>
    <property type="match status" value="1"/>
</dbReference>
<dbReference type="InterPro" id="IPR050229">
    <property type="entry name" value="GlpE_sulfurtransferase"/>
</dbReference>
<dbReference type="AlphaFoldDB" id="A0A7I9VI35"/>
<dbReference type="CDD" id="cd00158">
    <property type="entry name" value="RHOD"/>
    <property type="match status" value="1"/>
</dbReference>